<dbReference type="GO" id="GO:0006338">
    <property type="term" value="P:chromatin remodeling"/>
    <property type="evidence" value="ECO:0007669"/>
    <property type="project" value="InterPro"/>
</dbReference>
<proteinExistence type="predicted"/>
<gene>
    <name evidence="3" type="ORF">GE061_001776</name>
</gene>
<feature type="compositionally biased region" description="Basic residues" evidence="1">
    <location>
        <begin position="55"/>
        <end position="69"/>
    </location>
</feature>
<feature type="compositionally biased region" description="Low complexity" evidence="1">
    <location>
        <begin position="84"/>
        <end position="99"/>
    </location>
</feature>
<dbReference type="Proteomes" id="UP000466442">
    <property type="component" value="Unassembled WGS sequence"/>
</dbReference>
<dbReference type="PANTHER" id="PTHR21561:SF12">
    <property type="entry name" value="INO80 COMPLEX SUBUNIT B"/>
    <property type="match status" value="1"/>
</dbReference>
<organism evidence="3 4">
    <name type="scientific">Apolygus lucorum</name>
    <name type="common">Small green plant bug</name>
    <name type="synonym">Lygocoris lucorum</name>
    <dbReference type="NCBI Taxonomy" id="248454"/>
    <lineage>
        <taxon>Eukaryota</taxon>
        <taxon>Metazoa</taxon>
        <taxon>Ecdysozoa</taxon>
        <taxon>Arthropoda</taxon>
        <taxon>Hexapoda</taxon>
        <taxon>Insecta</taxon>
        <taxon>Pterygota</taxon>
        <taxon>Neoptera</taxon>
        <taxon>Paraneoptera</taxon>
        <taxon>Hemiptera</taxon>
        <taxon>Heteroptera</taxon>
        <taxon>Panheteroptera</taxon>
        <taxon>Cimicomorpha</taxon>
        <taxon>Miridae</taxon>
        <taxon>Mirini</taxon>
        <taxon>Apolygus</taxon>
    </lineage>
</organism>
<evidence type="ECO:0000313" key="3">
    <source>
        <dbReference type="EMBL" id="KAF6203445.1"/>
    </source>
</evidence>
<dbReference type="CDD" id="cd23021">
    <property type="entry name" value="zf-HIT_IN80B"/>
    <property type="match status" value="1"/>
</dbReference>
<reference evidence="3" key="1">
    <citation type="journal article" date="2021" name="Mol. Ecol. Resour.">
        <title>Apolygus lucorum genome provides insights into omnivorousness and mesophyll feeding.</title>
        <authorList>
            <person name="Liu Y."/>
            <person name="Liu H."/>
            <person name="Wang H."/>
            <person name="Huang T."/>
            <person name="Liu B."/>
            <person name="Yang B."/>
            <person name="Yin L."/>
            <person name="Li B."/>
            <person name="Zhang Y."/>
            <person name="Zhang S."/>
            <person name="Jiang F."/>
            <person name="Zhang X."/>
            <person name="Ren Y."/>
            <person name="Wang B."/>
            <person name="Wang S."/>
            <person name="Lu Y."/>
            <person name="Wu K."/>
            <person name="Fan W."/>
            <person name="Wang G."/>
        </authorList>
    </citation>
    <scope>NUCLEOTIDE SEQUENCE</scope>
    <source>
        <strain evidence="3">12Hb</strain>
    </source>
</reference>
<protein>
    <recommendedName>
        <fullName evidence="2">INO80 complex subunit B-like conserved region domain-containing protein</fullName>
    </recommendedName>
</protein>
<accession>A0A8S9X782</accession>
<dbReference type="GO" id="GO:0031011">
    <property type="term" value="C:Ino80 complex"/>
    <property type="evidence" value="ECO:0007669"/>
    <property type="project" value="InterPro"/>
</dbReference>
<dbReference type="EMBL" id="WIXP02000010">
    <property type="protein sequence ID" value="KAF6203445.1"/>
    <property type="molecule type" value="Genomic_DNA"/>
</dbReference>
<evidence type="ECO:0000259" key="2">
    <source>
        <dbReference type="SMART" id="SM01406"/>
    </source>
</evidence>
<evidence type="ECO:0000313" key="4">
    <source>
        <dbReference type="Proteomes" id="UP000466442"/>
    </source>
</evidence>
<feature type="domain" description="INO80 complex subunit B-like conserved region" evidence="2">
    <location>
        <begin position="201"/>
        <end position="273"/>
    </location>
</feature>
<dbReference type="SMART" id="SM01406">
    <property type="entry name" value="PAPA-1"/>
    <property type="match status" value="1"/>
</dbReference>
<sequence length="331" mass="37022">MHMFGMASVWTIYLEVEEDAIFKMFPIAIRHSVSLFTGRTMDIEGKIDVEGIATPKKHKRHKHKKHKKKKEVDGFQLDQNKMKSPATSASSSSIVESPSRGMDKSIQLGVSPKTAQKKKKVKGGKDSGTSSDEERWLDAIQSGKLEEVDDELKKIKPKDPKLMTARQRAMLERKGDGAPDPSAEQLLSLPSGYREKVMTPEMIKKAAFKNLKRKQLLDEKREKDKKRTVERLLRKQENKSNKTSVKRALRKTGVTITYCNNSNGIHITLPPGLDFPLSKQLIAPARSPITCGVEGCSNLKKYSCSKTGVPLCSLECYKANLSSNIHTLTIS</sequence>
<dbReference type="InterPro" id="IPR007529">
    <property type="entry name" value="Znf_HIT"/>
</dbReference>
<dbReference type="InterPro" id="IPR006880">
    <property type="entry name" value="INO80B_C"/>
</dbReference>
<dbReference type="PANTHER" id="PTHR21561">
    <property type="entry name" value="INO80 COMPLEX SUBUNIT B"/>
    <property type="match status" value="1"/>
</dbReference>
<dbReference type="InterPro" id="IPR029523">
    <property type="entry name" value="INO80B/Ies2"/>
</dbReference>
<keyword evidence="4" id="KW-1185">Reference proteome</keyword>
<comment type="caution">
    <text evidence="3">The sequence shown here is derived from an EMBL/GenBank/DDBJ whole genome shotgun (WGS) entry which is preliminary data.</text>
</comment>
<dbReference type="OrthoDB" id="2021186at2759"/>
<dbReference type="Pfam" id="PF04438">
    <property type="entry name" value="zf-HIT"/>
    <property type="match status" value="1"/>
</dbReference>
<name>A0A8S9X782_APOLU</name>
<dbReference type="AlphaFoldDB" id="A0A8S9X782"/>
<feature type="region of interest" description="Disordered" evidence="1">
    <location>
        <begin position="55"/>
        <end position="142"/>
    </location>
</feature>
<evidence type="ECO:0000256" key="1">
    <source>
        <dbReference type="SAM" id="MobiDB-lite"/>
    </source>
</evidence>